<dbReference type="InterPro" id="IPR008928">
    <property type="entry name" value="6-hairpin_glycosidase_sf"/>
</dbReference>
<dbReference type="Gene3D" id="1.50.10.10">
    <property type="match status" value="1"/>
</dbReference>
<reference evidence="3 4" key="1">
    <citation type="submission" date="2013-11" db="EMBL/GenBank/DDBJ databases">
        <title>Metagenomic analysis of a methanogenic consortium involved in long chain n-alkane degradation.</title>
        <authorList>
            <person name="Davidova I.A."/>
            <person name="Callaghan A.V."/>
            <person name="Wawrik B."/>
            <person name="Pruitt S."/>
            <person name="Marks C."/>
            <person name="Duncan K.E."/>
            <person name="Suflita J.M."/>
        </authorList>
    </citation>
    <scope>NUCLEOTIDE SEQUENCE [LARGE SCALE GENOMIC DNA]</scope>
    <source>
        <strain evidence="3 4">SPR</strain>
    </source>
</reference>
<dbReference type="AlphaFoldDB" id="A0A0D2JRT8"/>
<name>A0A0D2JRT8_9BACT</name>
<keyword evidence="4" id="KW-1185">Reference proteome</keyword>
<dbReference type="STRING" id="1429043.X474_20970"/>
<dbReference type="GO" id="GO:0016787">
    <property type="term" value="F:hydrolase activity"/>
    <property type="evidence" value="ECO:0007669"/>
    <property type="project" value="UniProtKB-KW"/>
</dbReference>
<proteinExistence type="predicted"/>
<dbReference type="EMBL" id="AZAC01000034">
    <property type="protein sequence ID" value="KIX12230.1"/>
    <property type="molecule type" value="Genomic_DNA"/>
</dbReference>
<dbReference type="GO" id="GO:0005975">
    <property type="term" value="P:carbohydrate metabolic process"/>
    <property type="evidence" value="ECO:0007669"/>
    <property type="project" value="InterPro"/>
</dbReference>
<gene>
    <name evidence="3" type="ORF">X474_20970</name>
</gene>
<dbReference type="InterPro" id="IPR006869">
    <property type="entry name" value="DUF547"/>
</dbReference>
<dbReference type="Proteomes" id="UP000032233">
    <property type="component" value="Unassembled WGS sequence"/>
</dbReference>
<dbReference type="Pfam" id="PF04784">
    <property type="entry name" value="DUF547"/>
    <property type="match status" value="1"/>
</dbReference>
<evidence type="ECO:0000259" key="1">
    <source>
        <dbReference type="Pfam" id="PF04784"/>
    </source>
</evidence>
<sequence>MNKAKTILSLNWQGSYTRPSPGIYSHQWNRDSAFIAMGYARFDVYRGMMELNHLFKHQWENGMLPHIVFNKDHLGHYFPEPDFWQAPKGRLTSGITAPPLQATACLHLFEHAPDKEMATAFLKEAFPHLLASHKYLHITRDPEATGLAYIRHPWESGLENSPCWEEPLKNMGIDRAKLPSYKRTDLKQGALSEKIPSDHDYDRYVMLVDLFRKAAYDEKEIQKECPFLVYDVLFNSILCKADQDLAEIARITGQDPAQPHQWAKMAKKAIREKMWSPEKNRFDSLCAKSSQKYAADTAALFMPLYARAASLDQAEIIYKFLNSVSCPPGSGDSLAIPNQDTSHLKPDSRAFWQGPVWLEINWLICQGLRAYGYKQKADAMRKDLIQLPLNFGFYENYDSKKGKGAGLGDFSCSAALFWDLVHDYYRKDPISDFNLDVKRLGTPLTLNKSQRKAPGEAGDPRAVEKIMNAMQLLKDEFFSEDHRRVNYPAMRHSSHYQAYVHLSSLLCNYHLGLIKEQHEKQAFWINLYNAIVIHGIVELHIENTVMEYSDFFRKLIYEIGGEGYSPDHIEHGILRANARPPNRLAPVFKPFDARKQHSLAKVDPRIHFALVRSSRSSAPIDFYRAEEVDEQLELAAVSFVNSSEVVVLPASGKVMLSQIFKWYAKDFGGPDKVIEFIGTRLTDSEKKSYLLDRANRPTLEYLHYDWQLNR</sequence>
<dbReference type="PANTHER" id="PTHR46361">
    <property type="entry name" value="ELECTRON CARRIER/ PROTEIN DISULFIDE OXIDOREDUCTASE"/>
    <property type="match status" value="1"/>
</dbReference>
<comment type="caution">
    <text evidence="3">The sequence shown here is derived from an EMBL/GenBank/DDBJ whole genome shotgun (WGS) entry which is preliminary data.</text>
</comment>
<dbReference type="InterPro" id="IPR054491">
    <property type="entry name" value="MGH1-like_GH"/>
</dbReference>
<evidence type="ECO:0000259" key="2">
    <source>
        <dbReference type="Pfam" id="PF22422"/>
    </source>
</evidence>
<dbReference type="PANTHER" id="PTHR46361:SF3">
    <property type="entry name" value="ELECTRON CARRIER_ PROTEIN DISULFIDE OXIDOREDUCTASE"/>
    <property type="match status" value="1"/>
</dbReference>
<dbReference type="Pfam" id="PF22422">
    <property type="entry name" value="MGH1-like_GH"/>
    <property type="match status" value="1"/>
</dbReference>
<dbReference type="InterPro" id="IPR012341">
    <property type="entry name" value="6hp_glycosidase-like_sf"/>
</dbReference>
<feature type="domain" description="Mannosylglycerate hydrolase MGH1-like glycoside hydrolase" evidence="2">
    <location>
        <begin position="24"/>
        <end position="413"/>
    </location>
</feature>
<dbReference type="SUPFAM" id="SSF48208">
    <property type="entry name" value="Six-hairpin glycosidases"/>
    <property type="match status" value="1"/>
</dbReference>
<keyword evidence="3" id="KW-0378">Hydrolase</keyword>
<organism evidence="3 4">
    <name type="scientific">Dethiosulfatarculus sandiegensis</name>
    <dbReference type="NCBI Taxonomy" id="1429043"/>
    <lineage>
        <taxon>Bacteria</taxon>
        <taxon>Pseudomonadati</taxon>
        <taxon>Thermodesulfobacteriota</taxon>
        <taxon>Desulfarculia</taxon>
        <taxon>Desulfarculales</taxon>
        <taxon>Desulfarculaceae</taxon>
        <taxon>Dethiosulfatarculus</taxon>
    </lineage>
</organism>
<evidence type="ECO:0000313" key="3">
    <source>
        <dbReference type="EMBL" id="KIX12230.1"/>
    </source>
</evidence>
<accession>A0A0D2JRT8</accession>
<dbReference type="InParanoid" id="A0A0D2JRT8"/>
<evidence type="ECO:0000313" key="4">
    <source>
        <dbReference type="Proteomes" id="UP000032233"/>
    </source>
</evidence>
<feature type="domain" description="DUF547" evidence="1">
    <location>
        <begin position="517"/>
        <end position="640"/>
    </location>
</feature>
<protein>
    <submittedName>
        <fullName evidence="3">Glycoside hydrolase</fullName>
    </submittedName>
</protein>